<reference evidence="1 2" key="1">
    <citation type="submission" date="2016-08" db="EMBL/GenBank/DDBJ databases">
        <title>New Insights into Marine Group III Euryarchaeota, from dark to light.</title>
        <authorList>
            <person name="Haro-Moreno J.M."/>
            <person name="Rodriguez-Valera F."/>
            <person name="Lopez-Garcia P."/>
            <person name="Moreira D."/>
            <person name="Martin-Cuadrado A.B."/>
        </authorList>
    </citation>
    <scope>NUCLEOTIDE SEQUENCE [LARGE SCALE GENOMIC DNA]</scope>
    <source>
        <strain evidence="1">CG-Epi6</strain>
    </source>
</reference>
<dbReference type="InterPro" id="IPR041881">
    <property type="entry name" value="PqqD_sf"/>
</dbReference>
<evidence type="ECO:0000313" key="1">
    <source>
        <dbReference type="EMBL" id="OIR10522.1"/>
    </source>
</evidence>
<evidence type="ECO:0008006" key="3">
    <source>
        <dbReference type="Google" id="ProtNLM"/>
    </source>
</evidence>
<evidence type="ECO:0000313" key="2">
    <source>
        <dbReference type="Proteomes" id="UP000183403"/>
    </source>
</evidence>
<dbReference type="Gene3D" id="1.10.10.1150">
    <property type="entry name" value="Coenzyme PQQ synthesis protein D (PqqD)"/>
    <property type="match status" value="1"/>
</dbReference>
<proteinExistence type="predicted"/>
<sequence length="112" mass="13233">MKNDLLGFKPNQIENDEIRYIYENKKVVIIYPKKFGKIETWVRNRIGGPKEMRRPLDKFTTFIWEKCDGDHSLAEIISDFDNQFGEEVAPADQRVQKFIKQLLELNLITLDS</sequence>
<organism evidence="1 2">
    <name type="scientific">Marine Group III euryarchaeote CG-Epi6</name>
    <dbReference type="NCBI Taxonomy" id="1889000"/>
    <lineage>
        <taxon>Archaea</taxon>
        <taxon>Methanobacteriati</taxon>
        <taxon>Thermoplasmatota</taxon>
        <taxon>Thermoplasmata</taxon>
        <taxon>Candidatus Thermoprofundales</taxon>
    </lineage>
</organism>
<gene>
    <name evidence="1" type="ORF">BEU03_00880</name>
</gene>
<protein>
    <recommendedName>
        <fullName evidence="3">PqqD family protein</fullName>
    </recommendedName>
</protein>
<dbReference type="InterPro" id="IPR008792">
    <property type="entry name" value="PQQD"/>
</dbReference>
<comment type="caution">
    <text evidence="1">The sequence shown here is derived from an EMBL/GenBank/DDBJ whole genome shotgun (WGS) entry which is preliminary data.</text>
</comment>
<dbReference type="Pfam" id="PF05402">
    <property type="entry name" value="PqqD"/>
    <property type="match status" value="1"/>
</dbReference>
<dbReference type="EMBL" id="MIYV01000022">
    <property type="protein sequence ID" value="OIR10522.1"/>
    <property type="molecule type" value="Genomic_DNA"/>
</dbReference>
<dbReference type="AlphaFoldDB" id="A0A1J5SPT0"/>
<name>A0A1J5SPT0_9ARCH</name>
<dbReference type="Proteomes" id="UP000183403">
    <property type="component" value="Unassembled WGS sequence"/>
</dbReference>
<accession>A0A1J5SPT0</accession>